<comment type="caution">
    <text evidence="1">The sequence shown here is derived from an EMBL/GenBank/DDBJ whole genome shotgun (WGS) entry which is preliminary data.</text>
</comment>
<dbReference type="Proteomes" id="UP001359559">
    <property type="component" value="Unassembled WGS sequence"/>
</dbReference>
<sequence>MGKCRLPLVKLPCKGAINATLSFKTPYPPTINNGELHEHFAEVAVALFGIDKAFVDIPQTTGSEDFSFYQEVLPGHFSFLGVGTLGEPFYPVHSPYFTLNEDALPYGAALHVSLATSYLLKLQQEAPKVAEKNNKDEL</sequence>
<dbReference type="AlphaFoldDB" id="A0AAN9P4W9"/>
<protein>
    <submittedName>
        <fullName evidence="1">Uncharacterized protein</fullName>
    </submittedName>
</protein>
<dbReference type="InterPro" id="IPR017439">
    <property type="entry name" value="Amidohydrolase"/>
</dbReference>
<reference evidence="1 2" key="1">
    <citation type="submission" date="2024-01" db="EMBL/GenBank/DDBJ databases">
        <title>The genomes of 5 underutilized Papilionoideae crops provide insights into root nodulation and disease resistance.</title>
        <authorList>
            <person name="Yuan L."/>
        </authorList>
    </citation>
    <scope>NUCLEOTIDE SEQUENCE [LARGE SCALE GENOMIC DNA]</scope>
    <source>
        <strain evidence="1">LY-2023</strain>
        <tissue evidence="1">Leaf</tissue>
    </source>
</reference>
<dbReference type="EMBL" id="JAYKXN010000005">
    <property type="protein sequence ID" value="KAK7285590.1"/>
    <property type="molecule type" value="Genomic_DNA"/>
</dbReference>
<dbReference type="Pfam" id="PF01546">
    <property type="entry name" value="Peptidase_M20"/>
    <property type="match status" value="1"/>
</dbReference>
<dbReference type="InterPro" id="IPR002933">
    <property type="entry name" value="Peptidase_M20"/>
</dbReference>
<evidence type="ECO:0000313" key="2">
    <source>
        <dbReference type="Proteomes" id="UP001359559"/>
    </source>
</evidence>
<accession>A0AAN9P4W9</accession>
<dbReference type="GO" id="GO:0005783">
    <property type="term" value="C:endoplasmic reticulum"/>
    <property type="evidence" value="ECO:0007669"/>
    <property type="project" value="TreeGrafter"/>
</dbReference>
<dbReference type="GO" id="GO:0010179">
    <property type="term" value="F:IAA-Ala conjugate hydrolase activity"/>
    <property type="evidence" value="ECO:0007669"/>
    <property type="project" value="TreeGrafter"/>
</dbReference>
<gene>
    <name evidence="1" type="ORF">RJT34_20366</name>
</gene>
<dbReference type="SUPFAM" id="SSF53187">
    <property type="entry name" value="Zn-dependent exopeptidases"/>
    <property type="match status" value="1"/>
</dbReference>
<name>A0AAN9P4W9_CLITE</name>
<dbReference type="Gene3D" id="3.40.630.10">
    <property type="entry name" value="Zn peptidases"/>
    <property type="match status" value="1"/>
</dbReference>
<dbReference type="PANTHER" id="PTHR11014:SF148">
    <property type="entry name" value="AUXIN CONJUGATE HYDROLASE"/>
    <property type="match status" value="1"/>
</dbReference>
<evidence type="ECO:0000313" key="1">
    <source>
        <dbReference type="EMBL" id="KAK7285590.1"/>
    </source>
</evidence>
<dbReference type="PANTHER" id="PTHR11014">
    <property type="entry name" value="PEPTIDASE M20 FAMILY MEMBER"/>
    <property type="match status" value="1"/>
</dbReference>
<keyword evidence="2" id="KW-1185">Reference proteome</keyword>
<organism evidence="1 2">
    <name type="scientific">Clitoria ternatea</name>
    <name type="common">Butterfly pea</name>
    <dbReference type="NCBI Taxonomy" id="43366"/>
    <lineage>
        <taxon>Eukaryota</taxon>
        <taxon>Viridiplantae</taxon>
        <taxon>Streptophyta</taxon>
        <taxon>Embryophyta</taxon>
        <taxon>Tracheophyta</taxon>
        <taxon>Spermatophyta</taxon>
        <taxon>Magnoliopsida</taxon>
        <taxon>eudicotyledons</taxon>
        <taxon>Gunneridae</taxon>
        <taxon>Pentapetalae</taxon>
        <taxon>rosids</taxon>
        <taxon>fabids</taxon>
        <taxon>Fabales</taxon>
        <taxon>Fabaceae</taxon>
        <taxon>Papilionoideae</taxon>
        <taxon>50 kb inversion clade</taxon>
        <taxon>NPAAA clade</taxon>
        <taxon>indigoferoid/millettioid clade</taxon>
        <taxon>Phaseoleae</taxon>
        <taxon>Clitoria</taxon>
    </lineage>
</organism>
<proteinExistence type="predicted"/>
<dbReference type="GO" id="GO:0009850">
    <property type="term" value="P:auxin metabolic process"/>
    <property type="evidence" value="ECO:0007669"/>
    <property type="project" value="TreeGrafter"/>
</dbReference>